<dbReference type="SUPFAM" id="SSF56672">
    <property type="entry name" value="DNA/RNA polymerases"/>
    <property type="match status" value="1"/>
</dbReference>
<name>A0A4Y2KW88_ARAVE</name>
<organism evidence="3 4">
    <name type="scientific">Araneus ventricosus</name>
    <name type="common">Orbweaver spider</name>
    <name type="synonym">Epeira ventricosa</name>
    <dbReference type="NCBI Taxonomy" id="182803"/>
    <lineage>
        <taxon>Eukaryota</taxon>
        <taxon>Metazoa</taxon>
        <taxon>Ecdysozoa</taxon>
        <taxon>Arthropoda</taxon>
        <taxon>Chelicerata</taxon>
        <taxon>Arachnida</taxon>
        <taxon>Araneae</taxon>
        <taxon>Araneomorphae</taxon>
        <taxon>Entelegynae</taxon>
        <taxon>Araneoidea</taxon>
        <taxon>Araneidae</taxon>
        <taxon>Araneus</taxon>
    </lineage>
</organism>
<proteinExistence type="predicted"/>
<dbReference type="GO" id="GO:0071897">
    <property type="term" value="P:DNA biosynthetic process"/>
    <property type="evidence" value="ECO:0007669"/>
    <property type="project" value="UniProtKB-ARBA"/>
</dbReference>
<dbReference type="EMBL" id="BGPR01005063">
    <property type="protein sequence ID" value="GBN06429.1"/>
    <property type="molecule type" value="Genomic_DNA"/>
</dbReference>
<protein>
    <recommendedName>
        <fullName evidence="2">Reverse transcriptase/retrotransposon-derived protein RNase H-like domain-containing protein</fullName>
    </recommendedName>
</protein>
<comment type="caution">
    <text evidence="3">The sequence shown here is derived from an EMBL/GenBank/DDBJ whole genome shotgun (WGS) entry which is preliminary data.</text>
</comment>
<dbReference type="OrthoDB" id="422540at2759"/>
<dbReference type="Gene3D" id="3.30.70.270">
    <property type="match status" value="2"/>
</dbReference>
<evidence type="ECO:0000256" key="1">
    <source>
        <dbReference type="ARBA" id="ARBA00023268"/>
    </source>
</evidence>
<sequence>MQKSLSAFGKLTGSSAATTDGSHTHSRLFIYDKFSVLIFLVDSGSAVSWFLKRLASASEISGICLYAENGSQIRTLVLKQLELESGCVLDSLSDSEEHHRLDLDRGLLRLSDFGLLINLNKCVFGASKGHFLGYLISKDCIKTVPEKVKALLDFSLPKFVELLCRVLAMIKFYHKFLKDAAKMQSCLNDLTKRKSKKDKTPLFWTENEKTAFKKVKKEIADASFLAHPLPDAKLSLVVDASDFVSGAVLQQIQEIQPLFFFT</sequence>
<dbReference type="AlphaFoldDB" id="A0A4Y2KW88"/>
<dbReference type="InterPro" id="IPR050951">
    <property type="entry name" value="Retrovirus_Pol_polyprotein"/>
</dbReference>
<accession>A0A4Y2KW88</accession>
<dbReference type="Pfam" id="PF17919">
    <property type="entry name" value="RT_RNaseH_2"/>
    <property type="match status" value="1"/>
</dbReference>
<evidence type="ECO:0000259" key="2">
    <source>
        <dbReference type="Pfam" id="PF17919"/>
    </source>
</evidence>
<feature type="domain" description="Reverse transcriptase/retrotransposon-derived protein RNase H-like" evidence="2">
    <location>
        <begin position="204"/>
        <end position="261"/>
    </location>
</feature>
<dbReference type="PANTHER" id="PTHR37984">
    <property type="entry name" value="PROTEIN CBG26694"/>
    <property type="match status" value="1"/>
</dbReference>
<dbReference type="InterPro" id="IPR043502">
    <property type="entry name" value="DNA/RNA_pol_sf"/>
</dbReference>
<dbReference type="InterPro" id="IPR041577">
    <property type="entry name" value="RT_RNaseH_2"/>
</dbReference>
<dbReference type="Proteomes" id="UP000499080">
    <property type="component" value="Unassembled WGS sequence"/>
</dbReference>
<evidence type="ECO:0000313" key="3">
    <source>
        <dbReference type="EMBL" id="GBN06429.1"/>
    </source>
</evidence>
<keyword evidence="4" id="KW-1185">Reference proteome</keyword>
<dbReference type="GO" id="GO:0003824">
    <property type="term" value="F:catalytic activity"/>
    <property type="evidence" value="ECO:0007669"/>
    <property type="project" value="UniProtKB-KW"/>
</dbReference>
<gene>
    <name evidence="3" type="ORF">AVEN_78125_1</name>
</gene>
<dbReference type="InterPro" id="IPR043128">
    <property type="entry name" value="Rev_trsase/Diguanyl_cyclase"/>
</dbReference>
<dbReference type="PANTHER" id="PTHR37984:SF5">
    <property type="entry name" value="PROTEIN NYNRIN-LIKE"/>
    <property type="match status" value="1"/>
</dbReference>
<evidence type="ECO:0000313" key="4">
    <source>
        <dbReference type="Proteomes" id="UP000499080"/>
    </source>
</evidence>
<keyword evidence="1" id="KW-0511">Multifunctional enzyme</keyword>
<reference evidence="3 4" key="1">
    <citation type="journal article" date="2019" name="Sci. Rep.">
        <title>Orb-weaving spider Araneus ventricosus genome elucidates the spidroin gene catalogue.</title>
        <authorList>
            <person name="Kono N."/>
            <person name="Nakamura H."/>
            <person name="Ohtoshi R."/>
            <person name="Moran D.A.P."/>
            <person name="Shinohara A."/>
            <person name="Yoshida Y."/>
            <person name="Fujiwara M."/>
            <person name="Mori M."/>
            <person name="Tomita M."/>
            <person name="Arakawa K."/>
        </authorList>
    </citation>
    <scope>NUCLEOTIDE SEQUENCE [LARGE SCALE GENOMIC DNA]</scope>
</reference>